<dbReference type="EMBL" id="JAXAFO010000012">
    <property type="protein sequence ID" value="MDX6849410.1"/>
    <property type="molecule type" value="Genomic_DNA"/>
</dbReference>
<dbReference type="RefSeq" id="WP_302722893.1">
    <property type="nucleotide sequence ID" value="NZ_JAULRU010000570.1"/>
</dbReference>
<dbReference type="Proteomes" id="UP001273505">
    <property type="component" value="Unassembled WGS sequence"/>
</dbReference>
<name>A0ABU4RX59_9GAMM</name>
<organism evidence="1 2">
    <name type="scientific">Gilvimarinus gilvus</name>
    <dbReference type="NCBI Taxonomy" id="3058038"/>
    <lineage>
        <taxon>Bacteria</taxon>
        <taxon>Pseudomonadati</taxon>
        <taxon>Pseudomonadota</taxon>
        <taxon>Gammaproteobacteria</taxon>
        <taxon>Cellvibrionales</taxon>
        <taxon>Cellvibrionaceae</taxon>
        <taxon>Gilvimarinus</taxon>
    </lineage>
</organism>
<accession>A0ABU4RX59</accession>
<evidence type="ECO:0000313" key="2">
    <source>
        <dbReference type="Proteomes" id="UP001273505"/>
    </source>
</evidence>
<comment type="caution">
    <text evidence="1">The sequence shown here is derived from an EMBL/GenBank/DDBJ whole genome shotgun (WGS) entry which is preliminary data.</text>
</comment>
<keyword evidence="2" id="KW-1185">Reference proteome</keyword>
<evidence type="ECO:0000313" key="1">
    <source>
        <dbReference type="EMBL" id="MDX6849410.1"/>
    </source>
</evidence>
<gene>
    <name evidence="1" type="ORF">SCD92_08565</name>
</gene>
<proteinExistence type="predicted"/>
<sequence>MSIQAVRAQIRFALEQLKPQNKHHGFEDITREFARQRICRNLLPATGPVGAGGDQGRDFETFKTYLDSPIENTTLFEGNSKQGNIFFACSLQEKIVAKIRADIKSIFSQTDERRPIFFFCVEDVPVAKRNQLIKWCNNNYGVELQIFDGQALSENLSDPDIFWIVEEFLHIPADIYPASSTDDEIYTEYKVRWIKNGGQPINISDFCQIKYGLREATYNEKLKVDIPSWISAISKMLEANDGPIKRKIQYEICVSGLRGQKNLTQYRNIVEEYFASLDEIDDPLQLTDMCVLLSFCSTGKLLGEFEVEAEYLHDLSKRLMSRIDHFLDEDLGDNTRCILIEAKARAYLLQFYKGVDPGFDLDTAFKWWRKLVDNIDKAPLFPLEQFSDVMVALTNMIGEDERFLEITDKLDDLLAARMGGHAAADKCRDRAMAFYDNGKIIQAIEHLHRVKINWFSAEALGGTIVASRFIAQCYDELGMKYAAKYYLLSSFILAFRSDNEDLHPLISKCIFQASEVTYGAGDWFSYFSMMRLGLFTHHRFDNKPLDLTEHDSLQRAIFYSLIIRSLSKRFWPDAYEHVEQCLDEFLLDEKMRTELKKIADDLPEDNFWRSAPYEDIWHKIEEHLTGMPFSDTGDTRVISWKALGIYWEVYFDNSYEITRVSEEFVAVLQIALVDLAQDDYQLLPVKIEINAILSKDGKFDVKERPDNDKLKWDIFIPPFKPQKHSAMDTRTNEVFAYTVSALAYCSMLSQNEFQSKLGKAMKKGLSSKTFFGRPYPELYKEIITEDLFNEELRRKLSAKETDKEFCYPEHTQLAWISGPGANFTEDEGREHAKNRYERLAGMVDIIWPKIMMSEYHRSFVEKLHNDGYLDWHISVIVCNAVCNHIVHKELGLNPVDKETADATRKAMYSIFDGEMNDLLQNFDVDRVPISDLEIQEEISFMSIMKTWYLEPASPMQAPNFEGIKQFLISRYRIFELDAPHKPLFDS</sequence>
<protein>
    <submittedName>
        <fullName evidence="1">Uncharacterized protein</fullName>
    </submittedName>
</protein>
<reference evidence="1 2" key="1">
    <citation type="submission" date="2023-11" db="EMBL/GenBank/DDBJ databases">
        <title>Gilvimarinus fulvus sp. nov., isolated from the surface of Kelp.</title>
        <authorList>
            <person name="Sun Y.Y."/>
            <person name="Gong Y."/>
            <person name="Du Z.J."/>
        </authorList>
    </citation>
    <scope>NUCLEOTIDE SEQUENCE [LARGE SCALE GENOMIC DNA]</scope>
    <source>
        <strain evidence="1 2">SDUM040013</strain>
    </source>
</reference>